<dbReference type="Pfam" id="PF00134">
    <property type="entry name" value="Cyclin_N"/>
    <property type="match status" value="1"/>
</dbReference>
<feature type="region of interest" description="Disordered" evidence="1">
    <location>
        <begin position="1"/>
        <end position="22"/>
    </location>
</feature>
<evidence type="ECO:0000256" key="1">
    <source>
        <dbReference type="SAM" id="MobiDB-lite"/>
    </source>
</evidence>
<dbReference type="PANTHER" id="PTHR15615">
    <property type="match status" value="1"/>
</dbReference>
<feature type="compositionally biased region" description="Polar residues" evidence="1">
    <location>
        <begin position="1"/>
        <end position="12"/>
    </location>
</feature>
<feature type="compositionally biased region" description="Low complexity" evidence="1">
    <location>
        <begin position="284"/>
        <end position="297"/>
    </location>
</feature>
<evidence type="ECO:0000313" key="4">
    <source>
        <dbReference type="Proteomes" id="UP000007431"/>
    </source>
</evidence>
<accession>D8QDQ9</accession>
<feature type="domain" description="Cyclin N-terminal" evidence="2">
    <location>
        <begin position="91"/>
        <end position="190"/>
    </location>
</feature>
<proteinExistence type="predicted"/>
<dbReference type="InParanoid" id="D8QDQ9"/>
<keyword evidence="4" id="KW-1185">Reference proteome</keyword>
<dbReference type="InterPro" id="IPR036915">
    <property type="entry name" value="Cyclin-like_sf"/>
</dbReference>
<dbReference type="OrthoDB" id="10393917at2759"/>
<dbReference type="Proteomes" id="UP000007431">
    <property type="component" value="Unassembled WGS sequence"/>
</dbReference>
<dbReference type="KEGG" id="scm:SCHCO_02551638"/>
<dbReference type="GO" id="GO:0005634">
    <property type="term" value="C:nucleus"/>
    <property type="evidence" value="ECO:0007669"/>
    <property type="project" value="TreeGrafter"/>
</dbReference>
<dbReference type="RefSeq" id="XP_003028631.1">
    <property type="nucleotide sequence ID" value="XM_003028585.1"/>
</dbReference>
<dbReference type="InterPro" id="IPR013922">
    <property type="entry name" value="Cyclin_PHO80-like"/>
</dbReference>
<organism evidence="4">
    <name type="scientific">Schizophyllum commune (strain H4-8 / FGSC 9210)</name>
    <name type="common">Split gill fungus</name>
    <dbReference type="NCBI Taxonomy" id="578458"/>
    <lineage>
        <taxon>Eukaryota</taxon>
        <taxon>Fungi</taxon>
        <taxon>Dikarya</taxon>
        <taxon>Basidiomycota</taxon>
        <taxon>Agaricomycotina</taxon>
        <taxon>Agaricomycetes</taxon>
        <taxon>Agaricomycetidae</taxon>
        <taxon>Agaricales</taxon>
        <taxon>Schizophyllaceae</taxon>
        <taxon>Schizophyllum</taxon>
    </lineage>
</organism>
<protein>
    <recommendedName>
        <fullName evidence="2">Cyclin N-terminal domain-containing protein</fullName>
    </recommendedName>
</protein>
<dbReference type="SUPFAM" id="SSF47954">
    <property type="entry name" value="Cyclin-like"/>
    <property type="match status" value="1"/>
</dbReference>
<dbReference type="InterPro" id="IPR006671">
    <property type="entry name" value="Cyclin_N"/>
</dbReference>
<sequence>MSRSLKTTATTRSTRHVHHASLVEPSSHSPVLDELLDLGITDDLVELLVDAALAAIAPFPYSSASSAASSSSVASPSSTSTISLHDPTPYSPYRTHLTDFVHTTLWASGADTPVVHVALAYLQRARGRCASGRGSWPCRRAVLGALVVAAKYTKDAPPKNQHWAMYAGDIPPCSVSQAEREILGALRFDLAITQADLLVHHEALLLRARSRTPELEWGCVSVVAHSVEGGDSTEGAYSAEGGYTVESGFGALSTEGTESMEGTASMEGVESTESMQSMEADGFSSETPSSEGPTTPEMGSALGRARREEDEKAACGALLQLSYDPRVSSGCGWRMFCPADDAADTESDGLEHVGVSPDLDTAADHDDGMGHEDDYDAGDLRSSRDDRPPLLNAERELQPMFSLKVQPRRAVTISTWNPLAAQASTSHQQLSTSQWQPPTAKWHLPPPTTHHLTTELRLPALKPLPGIPTGGVRQIRR</sequence>
<dbReference type="eggNOG" id="KOG1674">
    <property type="taxonomic scope" value="Eukaryota"/>
</dbReference>
<dbReference type="Gene3D" id="1.10.472.10">
    <property type="entry name" value="Cyclin-like"/>
    <property type="match status" value="1"/>
</dbReference>
<dbReference type="VEuPathDB" id="FungiDB:SCHCODRAFT_02551638"/>
<dbReference type="GO" id="GO:0000307">
    <property type="term" value="C:cyclin-dependent protein kinase holoenzyme complex"/>
    <property type="evidence" value="ECO:0007669"/>
    <property type="project" value="TreeGrafter"/>
</dbReference>
<dbReference type="GeneID" id="9590430"/>
<reference evidence="3 4" key="1">
    <citation type="journal article" date="2010" name="Nat. Biotechnol.">
        <title>Genome sequence of the model mushroom Schizophyllum commune.</title>
        <authorList>
            <person name="Ohm R.A."/>
            <person name="de Jong J.F."/>
            <person name="Lugones L.G."/>
            <person name="Aerts A."/>
            <person name="Kothe E."/>
            <person name="Stajich J.E."/>
            <person name="de Vries R.P."/>
            <person name="Record E."/>
            <person name="Levasseur A."/>
            <person name="Baker S.E."/>
            <person name="Bartholomew K.A."/>
            <person name="Coutinho P.M."/>
            <person name="Erdmann S."/>
            <person name="Fowler T.J."/>
            <person name="Gathman A.C."/>
            <person name="Lombard V."/>
            <person name="Henrissat B."/>
            <person name="Knabe N."/>
            <person name="Kuees U."/>
            <person name="Lilly W.W."/>
            <person name="Lindquist E."/>
            <person name="Lucas S."/>
            <person name="Magnuson J.K."/>
            <person name="Piumi F."/>
            <person name="Raudaskoski M."/>
            <person name="Salamov A."/>
            <person name="Schmutz J."/>
            <person name="Schwarze F.W.M.R."/>
            <person name="vanKuyk P.A."/>
            <person name="Horton J.S."/>
            <person name="Grigoriev I.V."/>
            <person name="Woesten H.A.B."/>
        </authorList>
    </citation>
    <scope>NUCLEOTIDE SEQUENCE [LARGE SCALE GENOMIC DNA]</scope>
    <source>
        <strain evidence="4">H4-8 / FGSC 9210</strain>
    </source>
</reference>
<dbReference type="PANTHER" id="PTHR15615:SF10">
    <property type="entry name" value="PHO85 CYCLIN-2-RELATED"/>
    <property type="match status" value="1"/>
</dbReference>
<feature type="region of interest" description="Disordered" evidence="1">
    <location>
        <begin position="248"/>
        <end position="307"/>
    </location>
</feature>
<dbReference type="GO" id="GO:0019901">
    <property type="term" value="F:protein kinase binding"/>
    <property type="evidence" value="ECO:0007669"/>
    <property type="project" value="InterPro"/>
</dbReference>
<name>D8QDQ9_SCHCM</name>
<evidence type="ECO:0000259" key="2">
    <source>
        <dbReference type="Pfam" id="PF00134"/>
    </source>
</evidence>
<gene>
    <name evidence="3" type="ORF">SCHCODRAFT_236990</name>
</gene>
<evidence type="ECO:0000313" key="3">
    <source>
        <dbReference type="EMBL" id="EFI93728.1"/>
    </source>
</evidence>
<dbReference type="HOGENOM" id="CLU_572604_0_0_1"/>
<dbReference type="AlphaFoldDB" id="D8QDQ9"/>
<dbReference type="STRING" id="578458.D8QDQ9"/>
<dbReference type="CDD" id="cd20557">
    <property type="entry name" value="CYCLIN_ScPCL1-like"/>
    <property type="match status" value="1"/>
</dbReference>
<feature type="compositionally biased region" description="Basic and acidic residues" evidence="1">
    <location>
        <begin position="362"/>
        <end position="395"/>
    </location>
</feature>
<feature type="region of interest" description="Disordered" evidence="1">
    <location>
        <begin position="343"/>
        <end position="395"/>
    </location>
</feature>
<dbReference type="GO" id="GO:0016538">
    <property type="term" value="F:cyclin-dependent protein serine/threonine kinase regulator activity"/>
    <property type="evidence" value="ECO:0007669"/>
    <property type="project" value="TreeGrafter"/>
</dbReference>
<dbReference type="EMBL" id="GL377310">
    <property type="protein sequence ID" value="EFI93728.1"/>
    <property type="molecule type" value="Genomic_DNA"/>
</dbReference>